<dbReference type="InterPro" id="IPR036772">
    <property type="entry name" value="SRCR-like_dom_sf"/>
</dbReference>
<keyword evidence="10" id="KW-0325">Glycoprotein</keyword>
<feature type="disulfide bond" evidence="11">
    <location>
        <begin position="1898"/>
        <end position="1916"/>
    </location>
</feature>
<feature type="disulfide bond" evidence="11">
    <location>
        <begin position="2118"/>
        <end position="2136"/>
    </location>
</feature>
<dbReference type="InterPro" id="IPR023415">
    <property type="entry name" value="LDLR_class-A_CS"/>
</dbReference>
<evidence type="ECO:0000256" key="14">
    <source>
        <dbReference type="SAM" id="MobiDB-lite"/>
    </source>
</evidence>
<feature type="disulfide bond" evidence="11">
    <location>
        <begin position="592"/>
        <end position="607"/>
    </location>
</feature>
<feature type="disulfide bond" evidence="11">
    <location>
        <begin position="2075"/>
        <end position="2087"/>
    </location>
</feature>
<organism evidence="21 22">
    <name type="scientific">Owenia fusiformis</name>
    <name type="common">Polychaete worm</name>
    <dbReference type="NCBI Taxonomy" id="6347"/>
    <lineage>
        <taxon>Eukaryota</taxon>
        <taxon>Metazoa</taxon>
        <taxon>Spiralia</taxon>
        <taxon>Lophotrochozoa</taxon>
        <taxon>Annelida</taxon>
        <taxon>Polychaeta</taxon>
        <taxon>Sedentaria</taxon>
        <taxon>Canalipalpata</taxon>
        <taxon>Sabellida</taxon>
        <taxon>Oweniida</taxon>
        <taxon>Oweniidae</taxon>
        <taxon>Owenia</taxon>
    </lineage>
</organism>
<dbReference type="InterPro" id="IPR043504">
    <property type="entry name" value="Peptidase_S1_PA_chymotrypsin"/>
</dbReference>
<dbReference type="Pfam" id="PF01390">
    <property type="entry name" value="SEA"/>
    <property type="match status" value="1"/>
</dbReference>
<dbReference type="PRINTS" id="PR00261">
    <property type="entry name" value="LDLRECEPTOR"/>
</dbReference>
<feature type="disulfide bond" evidence="11">
    <location>
        <begin position="818"/>
        <end position="836"/>
    </location>
</feature>
<dbReference type="InterPro" id="IPR036790">
    <property type="entry name" value="Frizzled_dom_sf"/>
</dbReference>
<dbReference type="InterPro" id="IPR001254">
    <property type="entry name" value="Trypsin_dom"/>
</dbReference>
<dbReference type="PANTHER" id="PTHR24252:SF7">
    <property type="entry name" value="HYALIN"/>
    <property type="match status" value="1"/>
</dbReference>
<dbReference type="GO" id="GO:0005886">
    <property type="term" value="C:plasma membrane"/>
    <property type="evidence" value="ECO:0007669"/>
    <property type="project" value="UniProtKB-SubCell"/>
</dbReference>
<dbReference type="InterPro" id="IPR000998">
    <property type="entry name" value="MAM_dom"/>
</dbReference>
<evidence type="ECO:0000259" key="20">
    <source>
        <dbReference type="PROSITE" id="PS50287"/>
    </source>
</evidence>
<dbReference type="PROSITE" id="PS01209">
    <property type="entry name" value="LDLRA_1"/>
    <property type="match status" value="5"/>
</dbReference>
<evidence type="ECO:0000256" key="3">
    <source>
        <dbReference type="ARBA" id="ARBA00022692"/>
    </source>
</evidence>
<feature type="disulfide bond" evidence="11">
    <location>
        <begin position="580"/>
        <end position="598"/>
    </location>
</feature>
<dbReference type="CDD" id="cd00112">
    <property type="entry name" value="LDLa"/>
    <property type="match status" value="18"/>
</dbReference>
<feature type="domain" description="Peptidase S1" evidence="19">
    <location>
        <begin position="2369"/>
        <end position="2617"/>
    </location>
</feature>
<feature type="disulfide bond" evidence="11">
    <location>
        <begin position="2155"/>
        <end position="2173"/>
    </location>
</feature>
<feature type="disulfide bond" evidence="11">
    <location>
        <begin position="782"/>
        <end position="800"/>
    </location>
</feature>
<evidence type="ECO:0000259" key="17">
    <source>
        <dbReference type="PROSITE" id="PS50038"/>
    </source>
</evidence>
<dbReference type="PROSITE" id="PS50024">
    <property type="entry name" value="SEA"/>
    <property type="match status" value="1"/>
</dbReference>
<evidence type="ECO:0000256" key="15">
    <source>
        <dbReference type="SAM" id="Phobius"/>
    </source>
</evidence>
<evidence type="ECO:0000256" key="4">
    <source>
        <dbReference type="ARBA" id="ARBA00022801"/>
    </source>
</evidence>
<feature type="disulfide bond" evidence="11">
    <location>
        <begin position="1436"/>
        <end position="1451"/>
    </location>
</feature>
<feature type="disulfide bond" evidence="11">
    <location>
        <begin position="2038"/>
        <end position="2050"/>
    </location>
</feature>
<sequence length="2620" mass="293054">MADKKEEENKSGPRYVTVIPVSFKRVGSTDRYPRKTDTMETPPNNGGGEVNPSFTDDGSTRKNTGKPTNGSSSRDNLSPGQPRNINPVGAYDNLGYDQPDSTGSIRQIQRENSKQNGQNGNTPSPHYDNVKTISTHEYANVNPAYVASERDTQYTDYRDNAIVDQDPDRVIPLPTGVTRRTNSTSSPNKDKANKYRMSESEYGTSREIPKKENTKKIKWGWVIFSFIIVILLFAGTILFVYFYFSKASDLDNVSPDYEEALMYQGCIKYNTSWSDELDNSTSDLYKRISSDFIKNIDKIYSESDIAVRYVKTEVFNITNGSLVVNFHLFFDDVLDNVQLTVKKVSDTLNDGLKTLEESNELPWPIIREETILIPIYNIPTTPSMTTDSVDMTTESTMTTTSETTTTKSEATTTIETTHTTVAESTTKDDTTTEGDTTTTTTTEKPSTTTVHPLCEKIYLEECLNISYSYAIFPNFEGHNTQNDPRVKTMLESFAATQASGCHEHALLFGCAYIVPKCFEGFRLSPCRLFCDEFNLACNAAYQCIALEDEDDDTFCVSPPQPETPITTVGPTVPECNEYMCLSGECLSQAVACDNKTDCSDNSDEIYCGKTSEWDCNFDDGSLCGYDGDAGKWNVLKGATPSILTGPSMDNTLKSIHGGYALFEASGYGSGMHGTSAWLQSTVLDLSTTHCLQFYYNMHGQDVISLKIYRTTDGVKELAWTKQDDHGNRWLLGYITIPPGVTSYYFETLRGRSFRSDVAIDDISLRQGACLPFPGCAQDEFHCGAELCIPSIDVCDDFTHCPGKQDELNCECPKGQYHCSDGSCIMSEWLCDGMKDCPNGQDELNCSQCTSDEFQCSNDYSCVETRSRCNGTAECIDGSDEHHCLRESDRGVVEVLHQGEWLAICTQDLNYTPLTGLCRTLGKGQLNGTSSVVESRSSYAFLTSYTTGIELQGLVEKRALCNNNEVLTVQCFNRGCGESSLKIEQFIFGGEEAALGRWPWQVSIQFDTAHVCGGSLIGPYHVLTAAHCIFTSQFNKFQVVLGTTKRTEYQDSKVKIGVREVWVHNGYRQFYNEYDAAIILLKEKVEYTEYIKPVCLPEKDDLFTSSSYCYISGFGFIDKAEQNLAEDLQEAKMQVVTPLAKCARNWGSYVYWTDKMICAGYESGLTTICKGDSGGPLVCQDEHQRWKLAGITSFAWCAREKKPAAFTKVAAILDWIDAATSCKFVCDNGQCIYAERQLCDGKNDCGDNSDEDRLCDKSIECSFEDAYICGYRKLSKDTNWERRKGNTPTSNTGPFVDNTFGNSSGHYLYIESSDTKRGDQAVVLSPYYNRTTRTCLQFYYHMHGNDIGQLRVHVHFPPMSLWYLKGNHGNRWRLGQITLDPGIFQIGFEATAEDGIYGDLAIDDVTLLDGDCPVYKCDWDEFKCATVEQCIPWDYKCNRIVDCLDMSDEFNCTCYDDEFRCNNSLCIEKSKVCDKYNDCYDRSDESGCYESINCTFEEPFLCGYNWENDYRFTAENGLVHGIGRPQFDATFGHPTGSFLFARFQSAVVVSPMYRAVRVQCFRFTYWVHGNNKGLLTVNQRIPPRNDNETSVEYSVLSVFGFEGYHWLTGQADVAEGDFQLVFRVTAITADMLLHISIDDVTIFEEECKDIPCREGYFTCKDRFQCIPQMYKCNILNQCLDKSDETNCTAEGIIPLFACSFEEPYLCGLQQDVHKGFEWTIANGDTTFGERMPPRDHTFDNQTVEYVKGFEWTIANGDTTFGERMPPRDHTFDNQTGKYLVANSTKENLFIGARGHVLMNISITSIHCMTMHYYMDGNDMGTMNVYTARYLGASPQLIFSTSGNQGQQWIKAQFDIPADTELITIEAVLGGIRESNMAIDDIVLEAGACKAACLDGMFTCDNGRCIPESLVCTRTDECGDFSDEKNCTCTDSEFKCDNGVCQSIYFWCDGYNHCGDASDEPINCQCREEQFRCGTGLCIPGVYYCDGVEQCEDGSDEPANCSCDPRWNFLCDNGYCVYKQYKCDGVNQCGDYSDELDCVCQASDFTCDSGMCIRQEQYCDGKPHCSDASDEPANCTCSENQFRCNSGQCIPKSDQCNRIYNCRDFSDEKDCECRSDEFKCKLGVCIPASLRCDGTTHCPGETSDEEGCACGDGKFLCDNGVCLLSYYHCNGQDECGDNTDEMHCQCRYDEYTCPDGACIQNELVCDGHKDCTSGQDEANCNTCGADKFQCQDYSCVPESARCDGVIDCPSRNDEADCVKLTEISGANIKQKVDVLNGTIYHPVCADTWNEAWSDVVCSQLGEGPQMVTSKSIQASNSYYRLSSSASLPTDFLQGNLEMTDQCPNNEVVTTTCEHRDCGLRSDNITFFSAFIIGGNIALEGAWPWMASIQYLGQHRCGGTLINKQWILTAAHCFHINRPHSEHLDRMPYYFSIVLGSANQRTPSTHGVKVSVESIHLHSGYSFGYNPLLNDIALVKLSKLVEYTDYIRPACVPEPREIWGNTSVCYLTGWGHTQIYQEYAVPKLREAKMRMIPSQTCSERILTTDNQYLCAGYATGYVGGCEEDSGGPLVCMDMNKRWNLLGTYSGGPMNCGVGSGVRPVEPNVFARITHFSTWMDSIMRLNR</sequence>
<evidence type="ECO:0000256" key="13">
    <source>
        <dbReference type="RuleBase" id="RU363034"/>
    </source>
</evidence>
<feature type="disulfide bond" evidence="11">
    <location>
        <begin position="775"/>
        <end position="787"/>
    </location>
</feature>
<evidence type="ECO:0000256" key="10">
    <source>
        <dbReference type="ARBA" id="ARBA00023180"/>
    </source>
</evidence>
<feature type="disulfide bond" evidence="11">
    <location>
        <begin position="2167"/>
        <end position="2182"/>
    </location>
</feature>
<dbReference type="InterPro" id="IPR020067">
    <property type="entry name" value="Frizzled_dom"/>
</dbReference>
<feature type="region of interest" description="Disordered" evidence="14">
    <location>
        <begin position="111"/>
        <end position="130"/>
    </location>
</feature>
<feature type="disulfide bond" evidence="11">
    <location>
        <begin position="1971"/>
        <end position="1989"/>
    </location>
</feature>
<feature type="domain" description="MAM" evidence="18">
    <location>
        <begin position="1491"/>
        <end position="1648"/>
    </location>
</feature>
<dbReference type="PROSITE" id="PS50240">
    <property type="entry name" value="TRYPSIN_DOM"/>
    <property type="match status" value="2"/>
</dbReference>
<dbReference type="SUPFAM" id="SSF82671">
    <property type="entry name" value="SEA domain"/>
    <property type="match status" value="1"/>
</dbReference>
<protein>
    <submittedName>
        <fullName evidence="21">Uncharacterized protein</fullName>
    </submittedName>
</protein>
<feature type="disulfide bond" evidence="11">
    <location>
        <begin position="1472"/>
        <end position="1487"/>
    </location>
</feature>
<feature type="disulfide bond" evidence="12">
    <location>
        <begin position="2340"/>
        <end position="2350"/>
    </location>
</feature>
<feature type="region of interest" description="Disordered" evidence="14">
    <location>
        <begin position="22"/>
        <end position="103"/>
    </location>
</feature>
<keyword evidence="5 13" id="KW-0720">Serine protease</keyword>
<feature type="disulfide bond" evidence="11">
    <location>
        <begin position="1891"/>
        <end position="1903"/>
    </location>
</feature>
<dbReference type="CDD" id="cd06263">
    <property type="entry name" value="MAM"/>
    <property type="match status" value="3"/>
</dbReference>
<comment type="subcellular location">
    <subcellularLocation>
        <location evidence="1">Cell membrane</location>
        <topology evidence="1">Single-pass type II membrane protein</topology>
    </subcellularLocation>
</comment>
<feature type="disulfide bond" evidence="11">
    <location>
        <begin position="830"/>
        <end position="845"/>
    </location>
</feature>
<evidence type="ECO:0000256" key="1">
    <source>
        <dbReference type="ARBA" id="ARBA00004401"/>
    </source>
</evidence>
<feature type="compositionally biased region" description="Polar residues" evidence="14">
    <location>
        <begin position="114"/>
        <end position="124"/>
    </location>
</feature>
<evidence type="ECO:0000313" key="21">
    <source>
        <dbReference type="EMBL" id="CAH1772368.1"/>
    </source>
</evidence>
<dbReference type="CDD" id="cd00190">
    <property type="entry name" value="Tryp_SPc"/>
    <property type="match status" value="2"/>
</dbReference>
<dbReference type="Gene3D" id="2.40.10.10">
    <property type="entry name" value="Trypsin-like serine proteases"/>
    <property type="match status" value="2"/>
</dbReference>
<gene>
    <name evidence="21" type="ORF">OFUS_LOCUS140</name>
</gene>
<feature type="disulfide bond" evidence="11">
    <location>
        <begin position="2240"/>
        <end position="2255"/>
    </location>
</feature>
<dbReference type="FunFam" id="2.40.10.10:FF:000003">
    <property type="entry name" value="Transmembrane serine protease 3"/>
    <property type="match status" value="1"/>
</dbReference>
<accession>A0A8S4MU04</accession>
<dbReference type="PROSITE" id="PS00134">
    <property type="entry name" value="TRYPSIN_HIS"/>
    <property type="match status" value="2"/>
</dbReference>
<dbReference type="InterPro" id="IPR009003">
    <property type="entry name" value="Peptidase_S1_PA"/>
</dbReference>
<dbReference type="SMART" id="SM00063">
    <property type="entry name" value="FRI"/>
    <property type="match status" value="1"/>
</dbReference>
<feature type="disulfide bond" evidence="11">
    <location>
        <begin position="2221"/>
        <end position="2233"/>
    </location>
</feature>
<dbReference type="InterPro" id="IPR000082">
    <property type="entry name" value="SEA_dom"/>
</dbReference>
<feature type="domain" description="MAM" evidence="18">
    <location>
        <begin position="613"/>
        <end position="771"/>
    </location>
</feature>
<dbReference type="Proteomes" id="UP000749559">
    <property type="component" value="Unassembled WGS sequence"/>
</dbReference>
<dbReference type="SMART" id="SM00192">
    <property type="entry name" value="LDLa"/>
    <property type="match status" value="18"/>
</dbReference>
<feature type="region of interest" description="Disordered" evidence="14">
    <location>
        <begin position="167"/>
        <end position="198"/>
    </location>
</feature>
<evidence type="ECO:0000256" key="8">
    <source>
        <dbReference type="ARBA" id="ARBA00023136"/>
    </source>
</evidence>
<feature type="disulfide bond" evidence="11">
    <location>
        <begin position="1453"/>
        <end position="1465"/>
    </location>
</feature>
<evidence type="ECO:0000256" key="12">
    <source>
        <dbReference type="PROSITE-ProRule" id="PRU00196"/>
    </source>
</evidence>
<keyword evidence="4 13" id="KW-0378">Hydrolase</keyword>
<dbReference type="InterPro" id="IPR033116">
    <property type="entry name" value="TRYPSIN_SER"/>
</dbReference>
<proteinExistence type="predicted"/>
<feature type="disulfide bond" evidence="12">
    <location>
        <begin position="960"/>
        <end position="970"/>
    </location>
</feature>
<feature type="compositionally biased region" description="Polar residues" evidence="14">
    <location>
        <begin position="52"/>
        <end position="84"/>
    </location>
</feature>
<feature type="disulfide bond" evidence="11">
    <location>
        <begin position="2045"/>
        <end position="2063"/>
    </location>
</feature>
<feature type="domain" description="SRCR" evidence="20">
    <location>
        <begin position="872"/>
        <end position="970"/>
    </location>
</feature>
<dbReference type="InterPro" id="IPR036364">
    <property type="entry name" value="SEA_dom_sf"/>
</dbReference>
<dbReference type="SUPFAM" id="SSF63501">
    <property type="entry name" value="Frizzled cysteine-rich domain"/>
    <property type="match status" value="1"/>
</dbReference>
<dbReference type="InterPro" id="IPR001190">
    <property type="entry name" value="SRCR"/>
</dbReference>
<evidence type="ECO:0000259" key="19">
    <source>
        <dbReference type="PROSITE" id="PS50240"/>
    </source>
</evidence>
<reference evidence="21" key="1">
    <citation type="submission" date="2022-03" db="EMBL/GenBank/DDBJ databases">
        <authorList>
            <person name="Martin C."/>
        </authorList>
    </citation>
    <scope>NUCLEOTIDE SEQUENCE</scope>
</reference>
<dbReference type="PROSITE" id="PS00135">
    <property type="entry name" value="TRYPSIN_SER"/>
    <property type="match status" value="1"/>
</dbReference>
<keyword evidence="3 15" id="KW-0812">Transmembrane</keyword>
<feature type="domain" description="SEA" evidence="16">
    <location>
        <begin position="259"/>
        <end position="377"/>
    </location>
</feature>
<comment type="caution">
    <text evidence="21">The sequence shown here is derived from an EMBL/GenBank/DDBJ whole genome shotgun (WGS) entry which is preliminary data.</text>
</comment>
<dbReference type="EMBL" id="CAIIXF020000001">
    <property type="protein sequence ID" value="CAH1772368.1"/>
    <property type="molecule type" value="Genomic_DNA"/>
</dbReference>
<dbReference type="SMART" id="SM00020">
    <property type="entry name" value="Tryp_SPc"/>
    <property type="match status" value="2"/>
</dbReference>
<feature type="disulfide bond" evidence="11">
    <location>
        <begin position="1460"/>
        <end position="1478"/>
    </location>
</feature>
<comment type="caution">
    <text evidence="12">Lacks conserved residue(s) required for the propagation of feature annotation.</text>
</comment>
<feature type="disulfide bond" evidence="11">
    <location>
        <begin position="811"/>
        <end position="823"/>
    </location>
</feature>
<evidence type="ECO:0000256" key="11">
    <source>
        <dbReference type="PROSITE-ProRule" id="PRU00124"/>
    </source>
</evidence>
<keyword evidence="9 12" id="KW-1015">Disulfide bond</keyword>
<keyword evidence="2 13" id="KW-0645">Protease</keyword>
<feature type="disulfide bond" evidence="11">
    <location>
        <begin position="1671"/>
        <end position="1686"/>
    </location>
</feature>
<dbReference type="SUPFAM" id="SSF57424">
    <property type="entry name" value="LDL receptor-like module"/>
    <property type="match status" value="18"/>
</dbReference>
<feature type="disulfide bond" evidence="11">
    <location>
        <begin position="2228"/>
        <end position="2246"/>
    </location>
</feature>
<keyword evidence="6" id="KW-0735">Signal-anchor</keyword>
<feature type="disulfide bond" evidence="11">
    <location>
        <begin position="868"/>
        <end position="883"/>
    </location>
</feature>
<feature type="domain" description="Peptidase S1" evidence="19">
    <location>
        <begin position="986"/>
        <end position="1220"/>
    </location>
</feature>
<dbReference type="PROSITE" id="PS50038">
    <property type="entry name" value="FZ"/>
    <property type="match status" value="1"/>
</dbReference>
<feature type="disulfide bond" evidence="11">
    <location>
        <begin position="2021"/>
        <end position="2036"/>
    </location>
</feature>
<dbReference type="Pfam" id="PF00089">
    <property type="entry name" value="Trypsin"/>
    <property type="match status" value="2"/>
</dbReference>
<feature type="disulfide bond" evidence="11">
    <location>
        <begin position="2094"/>
        <end position="2109"/>
    </location>
</feature>
<evidence type="ECO:0000256" key="2">
    <source>
        <dbReference type="ARBA" id="ARBA00022670"/>
    </source>
</evidence>
<dbReference type="Pfam" id="PF15494">
    <property type="entry name" value="SRCR_2"/>
    <property type="match status" value="1"/>
</dbReference>
<dbReference type="Gene3D" id="4.10.400.10">
    <property type="entry name" value="Low-density Lipoprotein Receptor"/>
    <property type="match status" value="18"/>
</dbReference>
<feature type="domain" description="MAM" evidence="18">
    <location>
        <begin position="1258"/>
        <end position="1413"/>
    </location>
</feature>
<dbReference type="PANTHER" id="PTHR24252">
    <property type="entry name" value="ACROSIN-RELATED"/>
    <property type="match status" value="1"/>
</dbReference>
<feature type="region of interest" description="Disordered" evidence="14">
    <location>
        <begin position="420"/>
        <end position="446"/>
    </location>
</feature>
<evidence type="ECO:0000313" key="22">
    <source>
        <dbReference type="Proteomes" id="UP000749559"/>
    </source>
</evidence>
<feature type="disulfide bond" evidence="11">
    <location>
        <begin position="2082"/>
        <end position="2100"/>
    </location>
</feature>
<dbReference type="PROSITE" id="PS50287">
    <property type="entry name" value="SRCR_2"/>
    <property type="match status" value="2"/>
</dbReference>
<feature type="disulfide bond" evidence="11">
    <location>
        <begin position="1910"/>
        <end position="1925"/>
    </location>
</feature>
<name>A0A8S4MU04_OWEFU</name>
<dbReference type="SMART" id="SM00137">
    <property type="entry name" value="MAM"/>
    <property type="match status" value="4"/>
</dbReference>
<evidence type="ECO:0000259" key="18">
    <source>
        <dbReference type="PROSITE" id="PS50060"/>
    </source>
</evidence>
<feature type="disulfide bond" evidence="11">
    <location>
        <begin position="2184"/>
        <end position="2196"/>
    </location>
</feature>
<dbReference type="SUPFAM" id="SSF49899">
    <property type="entry name" value="Concanavalin A-like lectins/glucanases"/>
    <property type="match status" value="4"/>
</dbReference>
<feature type="disulfide bond" evidence="11">
    <location>
        <begin position="2148"/>
        <end position="2160"/>
    </location>
</feature>
<feature type="disulfide bond" evidence="11">
    <location>
        <begin position="1964"/>
        <end position="1976"/>
    </location>
</feature>
<dbReference type="Gene3D" id="2.60.120.200">
    <property type="match status" value="4"/>
</dbReference>
<feature type="domain" description="SRCR" evidence="20">
    <location>
        <begin position="2256"/>
        <end position="2353"/>
    </location>
</feature>
<evidence type="ECO:0000259" key="16">
    <source>
        <dbReference type="PROSITE" id="PS50024"/>
    </source>
</evidence>
<dbReference type="Pfam" id="PF00057">
    <property type="entry name" value="Ldl_recept_a"/>
    <property type="match status" value="16"/>
</dbReference>
<dbReference type="InterPro" id="IPR002172">
    <property type="entry name" value="LDrepeatLR_classA_rpt"/>
</dbReference>
<dbReference type="SMART" id="SM00200">
    <property type="entry name" value="SEA"/>
    <property type="match status" value="1"/>
</dbReference>
<dbReference type="GO" id="GO:0004252">
    <property type="term" value="F:serine-type endopeptidase activity"/>
    <property type="evidence" value="ECO:0007669"/>
    <property type="project" value="InterPro"/>
</dbReference>
<keyword evidence="22" id="KW-1185">Reference proteome</keyword>
<feature type="compositionally biased region" description="Polar residues" evidence="14">
    <location>
        <begin position="178"/>
        <end position="187"/>
    </location>
</feature>
<feature type="compositionally biased region" description="Basic and acidic residues" evidence="14">
    <location>
        <begin position="27"/>
        <end position="38"/>
    </location>
</feature>
<dbReference type="PROSITE" id="PS50060">
    <property type="entry name" value="MAM_2"/>
    <property type="match status" value="4"/>
</dbReference>
<dbReference type="Pfam" id="PF00629">
    <property type="entry name" value="MAM"/>
    <property type="match status" value="4"/>
</dbReference>
<keyword evidence="8 15" id="KW-0472">Membrane</keyword>
<dbReference type="InterPro" id="IPR036055">
    <property type="entry name" value="LDL_receptor-like_sf"/>
</dbReference>
<dbReference type="SUPFAM" id="SSF50494">
    <property type="entry name" value="Trypsin-like serine proteases"/>
    <property type="match status" value="2"/>
</dbReference>
<dbReference type="FunFam" id="2.40.10.10:FF:000060">
    <property type="entry name" value="Acrosin"/>
    <property type="match status" value="1"/>
</dbReference>
<evidence type="ECO:0000256" key="5">
    <source>
        <dbReference type="ARBA" id="ARBA00022825"/>
    </source>
</evidence>
<dbReference type="OrthoDB" id="664115at2759"/>
<feature type="domain" description="MAM" evidence="18">
    <location>
        <begin position="1695"/>
        <end position="1889"/>
    </location>
</feature>
<feature type="disulfide bond" evidence="11">
    <location>
        <begin position="1927"/>
        <end position="1939"/>
    </location>
</feature>
<feature type="disulfide bond" evidence="11">
    <location>
        <begin position="2111"/>
        <end position="2123"/>
    </location>
</feature>
<keyword evidence="7 15" id="KW-1133">Transmembrane helix</keyword>
<feature type="disulfide bond" evidence="11">
    <location>
        <begin position="794"/>
        <end position="809"/>
    </location>
</feature>
<feature type="disulfide bond" evidence="11">
    <location>
        <begin position="1934"/>
        <end position="1952"/>
    </location>
</feature>
<dbReference type="GO" id="GO:0006508">
    <property type="term" value="P:proteolysis"/>
    <property type="evidence" value="ECO:0007669"/>
    <property type="project" value="UniProtKB-KW"/>
</dbReference>
<feature type="disulfide bond" evidence="11">
    <location>
        <begin position="2191"/>
        <end position="2209"/>
    </location>
</feature>
<evidence type="ECO:0000256" key="7">
    <source>
        <dbReference type="ARBA" id="ARBA00022989"/>
    </source>
</evidence>
<evidence type="ECO:0000256" key="6">
    <source>
        <dbReference type="ARBA" id="ARBA00022968"/>
    </source>
</evidence>
<feature type="disulfide bond" evidence="11">
    <location>
        <begin position="2009"/>
        <end position="2027"/>
    </location>
</feature>
<feature type="domain" description="FZ" evidence="17">
    <location>
        <begin position="454"/>
        <end position="583"/>
    </location>
</feature>
<dbReference type="PROSITE" id="PS50068">
    <property type="entry name" value="LDLRA_2"/>
    <property type="match status" value="18"/>
</dbReference>
<feature type="transmembrane region" description="Helical" evidence="15">
    <location>
        <begin position="219"/>
        <end position="244"/>
    </location>
</feature>
<dbReference type="Gene3D" id="3.30.70.960">
    <property type="entry name" value="SEA domain"/>
    <property type="match status" value="1"/>
</dbReference>
<evidence type="ECO:0000256" key="9">
    <source>
        <dbReference type="ARBA" id="ARBA00023157"/>
    </source>
</evidence>
<feature type="compositionally biased region" description="Low complexity" evidence="14">
    <location>
        <begin position="433"/>
        <end position="446"/>
    </location>
</feature>
<dbReference type="SUPFAM" id="SSF56487">
    <property type="entry name" value="SRCR-like"/>
    <property type="match status" value="2"/>
</dbReference>
<feature type="compositionally biased region" description="Basic and acidic residues" evidence="14">
    <location>
        <begin position="188"/>
        <end position="198"/>
    </location>
</feature>
<dbReference type="InterPro" id="IPR018114">
    <property type="entry name" value="TRYPSIN_HIS"/>
</dbReference>
<feature type="disulfide bond" evidence="11">
    <location>
        <begin position="2203"/>
        <end position="2218"/>
    </location>
</feature>
<dbReference type="InterPro" id="IPR013320">
    <property type="entry name" value="ConA-like_dom_sf"/>
</dbReference>